<dbReference type="GO" id="GO:0000307">
    <property type="term" value="C:cyclin-dependent protein kinase holoenzyme complex"/>
    <property type="evidence" value="ECO:0007669"/>
    <property type="project" value="TreeGrafter"/>
</dbReference>
<evidence type="ECO:0000256" key="1">
    <source>
        <dbReference type="SAM" id="Coils"/>
    </source>
</evidence>
<feature type="compositionally biased region" description="Low complexity" evidence="2">
    <location>
        <begin position="744"/>
        <end position="763"/>
    </location>
</feature>
<dbReference type="EMBL" id="JANBUM010000051">
    <property type="protein sequence ID" value="KAJ2786625.1"/>
    <property type="molecule type" value="Genomic_DNA"/>
</dbReference>
<reference evidence="3" key="1">
    <citation type="submission" date="2022-07" db="EMBL/GenBank/DDBJ databases">
        <title>Phylogenomic reconstructions and comparative analyses of Kickxellomycotina fungi.</title>
        <authorList>
            <person name="Reynolds N.K."/>
            <person name="Stajich J.E."/>
            <person name="Barry K."/>
            <person name="Grigoriev I.V."/>
            <person name="Crous P."/>
            <person name="Smith M.E."/>
        </authorList>
    </citation>
    <scope>NUCLEOTIDE SEQUENCE</scope>
    <source>
        <strain evidence="3">BCRC 34489</strain>
    </source>
</reference>
<dbReference type="InterPro" id="IPR013922">
    <property type="entry name" value="Cyclin_PHO80-like"/>
</dbReference>
<evidence type="ECO:0000313" key="4">
    <source>
        <dbReference type="Proteomes" id="UP001140172"/>
    </source>
</evidence>
<dbReference type="Proteomes" id="UP001140172">
    <property type="component" value="Unassembled WGS sequence"/>
</dbReference>
<dbReference type="OrthoDB" id="286814at2759"/>
<organism evidence="3 4">
    <name type="scientific">Coemansia interrupta</name>
    <dbReference type="NCBI Taxonomy" id="1126814"/>
    <lineage>
        <taxon>Eukaryota</taxon>
        <taxon>Fungi</taxon>
        <taxon>Fungi incertae sedis</taxon>
        <taxon>Zoopagomycota</taxon>
        <taxon>Kickxellomycotina</taxon>
        <taxon>Kickxellomycetes</taxon>
        <taxon>Kickxellales</taxon>
        <taxon>Kickxellaceae</taxon>
        <taxon>Coemansia</taxon>
    </lineage>
</organism>
<dbReference type="Pfam" id="PF08613">
    <property type="entry name" value="Cyclin"/>
    <property type="match status" value="1"/>
</dbReference>
<sequence>MVSYSTRRTIESSTRLHHQDAVALGGSRSLAATARSSSNLALHVDGWYQQQNQNTTAALAAQQQPRSAGIIPSFDRTCDYSADRYHIEQRQQQQQQQRYYAHEHSSSSSAIDESGDCSGSLKRSRDTAGDISSSDVAAVKRAAATRDESSQAHHGGVRITDLLNPAAAAAAAGPVLSAAHRMTLPSSLARAQSDDAKHFYQQIANIQTQMQQQQTGSGSSTSVDPTTQFARTATAPTERATGSSLSESSSRAQGLVREALELDKLYDIACVIIESIWPNHSTSQRTQLCSLRCFVAETHRQSRLCVDVLELCMFYLLRAKSIIQAKQRAARQKEEQEEQEQQLKAKRLQQQQQEQQQVALLVGDANNTPPLSPCNNVPSGQYTVDGQLASGVVLLGGGNVTPGFELKASISPITPESEQSLSQVAFIAGDKQQILRNGMVTPLFPLTAKQQGNSATRQIPVQQRRLAGSTASLPNSYRSFVSTALKQADDAAAVAAISKPAEKSGDGSNAGTTAPAAKPKPDVTKCGRRMFVAALISASKFIHDQTYSNRAWHKITKLPMAQISDMERAFLDMIDYRLYVDRTTYDKFHRLLARSGMRNGRLMVCDPSASVSMSPSAGVMTPASPQTPVGSNAQENATSTNVSPWLAANRAAAAETLTGNASSVAGSAAAPVTPFTPGPGLLAGHGVISAGDLRTAMNAPLSISSTPQIQRPSATRVLPISSSYGSGSEAQMQEHFIGLLRARQQQQQQQSYHHMQQSSLHHS</sequence>
<dbReference type="AlphaFoldDB" id="A0A9W8LLG9"/>
<keyword evidence="1" id="KW-0175">Coiled coil</keyword>
<dbReference type="GO" id="GO:0005634">
    <property type="term" value="C:nucleus"/>
    <property type="evidence" value="ECO:0007669"/>
    <property type="project" value="TreeGrafter"/>
</dbReference>
<dbReference type="GO" id="GO:0019901">
    <property type="term" value="F:protein kinase binding"/>
    <property type="evidence" value="ECO:0007669"/>
    <property type="project" value="InterPro"/>
</dbReference>
<gene>
    <name evidence="3" type="primary">PCL5</name>
    <name evidence="3" type="ORF">GGI15_001372</name>
</gene>
<dbReference type="PANTHER" id="PTHR15615">
    <property type="match status" value="1"/>
</dbReference>
<evidence type="ECO:0000313" key="3">
    <source>
        <dbReference type="EMBL" id="KAJ2786625.1"/>
    </source>
</evidence>
<proteinExistence type="predicted"/>
<feature type="coiled-coil region" evidence="1">
    <location>
        <begin position="319"/>
        <end position="358"/>
    </location>
</feature>
<dbReference type="GO" id="GO:0016538">
    <property type="term" value="F:cyclin-dependent protein serine/threonine kinase regulator activity"/>
    <property type="evidence" value="ECO:0007669"/>
    <property type="project" value="TreeGrafter"/>
</dbReference>
<feature type="region of interest" description="Disordered" evidence="2">
    <location>
        <begin position="743"/>
        <end position="763"/>
    </location>
</feature>
<feature type="compositionally biased region" description="Polar residues" evidence="2">
    <location>
        <begin position="623"/>
        <end position="639"/>
    </location>
</feature>
<dbReference type="Gene3D" id="1.10.472.10">
    <property type="entry name" value="Cyclin-like"/>
    <property type="match status" value="1"/>
</dbReference>
<evidence type="ECO:0000256" key="2">
    <source>
        <dbReference type="SAM" id="MobiDB-lite"/>
    </source>
</evidence>
<comment type="caution">
    <text evidence="3">The sequence shown here is derived from an EMBL/GenBank/DDBJ whole genome shotgun (WGS) entry which is preliminary data.</text>
</comment>
<feature type="region of interest" description="Disordered" evidence="2">
    <location>
        <begin position="91"/>
        <end position="156"/>
    </location>
</feature>
<name>A0A9W8LLG9_9FUNG</name>
<dbReference type="PANTHER" id="PTHR15615:SF36">
    <property type="entry name" value="PHO85 CYCLIN-5"/>
    <property type="match status" value="1"/>
</dbReference>
<protein>
    <submittedName>
        <fullName evidence="3">PHO85 cyclin-5</fullName>
    </submittedName>
</protein>
<dbReference type="CDD" id="cd20557">
    <property type="entry name" value="CYCLIN_ScPCL1-like"/>
    <property type="match status" value="1"/>
</dbReference>
<feature type="region of interest" description="Disordered" evidence="2">
    <location>
        <begin position="614"/>
        <end position="639"/>
    </location>
</feature>
<feature type="region of interest" description="Disordered" evidence="2">
    <location>
        <begin position="499"/>
        <end position="521"/>
    </location>
</feature>
<keyword evidence="4" id="KW-1185">Reference proteome</keyword>
<accession>A0A9W8LLG9</accession>